<feature type="domain" description="Shikimate dehydrogenase substrate binding N-terminal" evidence="3">
    <location>
        <begin position="6"/>
        <end position="87"/>
    </location>
</feature>
<evidence type="ECO:0000256" key="2">
    <source>
        <dbReference type="ARBA" id="ARBA00023141"/>
    </source>
</evidence>
<evidence type="ECO:0000313" key="4">
    <source>
        <dbReference type="EMBL" id="ASY22622.1"/>
    </source>
</evidence>
<accession>A0AAC9YVE7</accession>
<dbReference type="GO" id="GO:0050661">
    <property type="term" value="F:NADP binding"/>
    <property type="evidence" value="ECO:0007669"/>
    <property type="project" value="TreeGrafter"/>
</dbReference>
<dbReference type="Gene3D" id="3.40.50.10860">
    <property type="entry name" value="Leucine Dehydrogenase, chain A, domain 1"/>
    <property type="match status" value="1"/>
</dbReference>
<evidence type="ECO:0000256" key="1">
    <source>
        <dbReference type="ARBA" id="ARBA00004871"/>
    </source>
</evidence>
<dbReference type="GO" id="GO:0019632">
    <property type="term" value="P:shikimate metabolic process"/>
    <property type="evidence" value="ECO:0007669"/>
    <property type="project" value="TreeGrafter"/>
</dbReference>
<dbReference type="Pfam" id="PF08501">
    <property type="entry name" value="Shikimate_dh_N"/>
    <property type="match status" value="1"/>
</dbReference>
<dbReference type="InterPro" id="IPR022893">
    <property type="entry name" value="Shikimate_DH_fam"/>
</dbReference>
<evidence type="ECO:0000259" key="3">
    <source>
        <dbReference type="Pfam" id="PF08501"/>
    </source>
</evidence>
<dbReference type="InterPro" id="IPR036291">
    <property type="entry name" value="NAD(P)-bd_dom_sf"/>
</dbReference>
<comment type="pathway">
    <text evidence="1">Metabolic intermediate biosynthesis; chorismate biosynthesis; chorismate from D-erythrose 4-phosphate and phosphoenolpyruvate: step 4/7.</text>
</comment>
<dbReference type="PANTHER" id="PTHR21089">
    <property type="entry name" value="SHIKIMATE DEHYDROGENASE"/>
    <property type="match status" value="1"/>
</dbReference>
<dbReference type="GO" id="GO:0004764">
    <property type="term" value="F:shikimate 3-dehydrogenase (NADP+) activity"/>
    <property type="evidence" value="ECO:0007669"/>
    <property type="project" value="InterPro"/>
</dbReference>
<dbReference type="Gene3D" id="3.40.50.720">
    <property type="entry name" value="NAD(P)-binding Rossmann-like Domain"/>
    <property type="match status" value="1"/>
</dbReference>
<dbReference type="SUPFAM" id="SSF53223">
    <property type="entry name" value="Aminoacid dehydrogenase-like, N-terminal domain"/>
    <property type="match status" value="1"/>
</dbReference>
<reference evidence="4 5" key="1">
    <citation type="submission" date="2016-07" db="EMBL/GenBank/DDBJ databases">
        <title>High microdiversification within the ubiquitous acI lineage of Actinobacteria.</title>
        <authorList>
            <person name="Neuenschwander S.M."/>
            <person name="Salcher M."/>
            <person name="Ghai R."/>
            <person name="Pernthaler J."/>
        </authorList>
    </citation>
    <scope>NUCLEOTIDE SEQUENCE [LARGE SCALE GENOMIC DNA]</scope>
    <source>
        <strain evidence="4">MMS-IIB-76</strain>
    </source>
</reference>
<gene>
    <name evidence="4" type="ORF">A1sIIB76_03435</name>
</gene>
<proteinExistence type="predicted"/>
<dbReference type="CDD" id="cd01065">
    <property type="entry name" value="NAD_bind_Shikimate_DH"/>
    <property type="match status" value="1"/>
</dbReference>
<keyword evidence="2" id="KW-0057">Aromatic amino acid biosynthesis</keyword>
<evidence type="ECO:0000313" key="5">
    <source>
        <dbReference type="Proteomes" id="UP000217194"/>
    </source>
</evidence>
<dbReference type="PANTHER" id="PTHR21089:SF1">
    <property type="entry name" value="BIFUNCTIONAL 3-DEHYDROQUINATE DEHYDRATASE_SHIKIMATE DEHYDROGENASE, CHLOROPLASTIC"/>
    <property type="match status" value="1"/>
</dbReference>
<dbReference type="InterPro" id="IPR046346">
    <property type="entry name" value="Aminoacid_DH-like_N_sf"/>
</dbReference>
<keyword evidence="2" id="KW-0028">Amino-acid biosynthesis</keyword>
<dbReference type="GO" id="GO:0009073">
    <property type="term" value="P:aromatic amino acid family biosynthetic process"/>
    <property type="evidence" value="ECO:0007669"/>
    <property type="project" value="UniProtKB-KW"/>
</dbReference>
<dbReference type="InterPro" id="IPR013708">
    <property type="entry name" value="Shikimate_DH-bd_N"/>
</dbReference>
<protein>
    <submittedName>
        <fullName evidence="4">Shikimate dehydrogenase</fullName>
    </submittedName>
</protein>
<dbReference type="RefSeq" id="WP_095684732.1">
    <property type="nucleotide sequence ID" value="NZ_CP016775.1"/>
</dbReference>
<dbReference type="GO" id="GO:0009423">
    <property type="term" value="P:chorismate biosynthetic process"/>
    <property type="evidence" value="ECO:0007669"/>
    <property type="project" value="TreeGrafter"/>
</dbReference>
<dbReference type="Proteomes" id="UP000217194">
    <property type="component" value="Chromosome"/>
</dbReference>
<dbReference type="EMBL" id="CP016778">
    <property type="protein sequence ID" value="ASY22622.1"/>
    <property type="molecule type" value="Genomic_DNA"/>
</dbReference>
<dbReference type="GO" id="GO:0005829">
    <property type="term" value="C:cytosol"/>
    <property type="evidence" value="ECO:0007669"/>
    <property type="project" value="TreeGrafter"/>
</dbReference>
<name>A0AAC9YVE7_9ACTN</name>
<organism evidence="4 5">
    <name type="scientific">Candidatus Planktophila versatilis</name>
    <dbReference type="NCBI Taxonomy" id="1884905"/>
    <lineage>
        <taxon>Bacteria</taxon>
        <taxon>Bacillati</taxon>
        <taxon>Actinomycetota</taxon>
        <taxon>Actinomycetes</taxon>
        <taxon>Candidatus Nanopelagicales</taxon>
        <taxon>Candidatus Nanopelagicaceae</taxon>
        <taxon>Candidatus Planktophila</taxon>
    </lineage>
</organism>
<sequence length="266" mass="28349">MIRGAVLGSPITHSLSPRLHRAAFSYLGIEGSYEPIEVPSGSLASFIEGRGAEFDYFSLTMPLKEEVLLLPIECDPLTTKIQSANTLWKKKDGWSLTSTDGSGFIAALSHAGLQTFNRVLILGAGGTARAVAGAMDGFSKEIHVLGRSSVRAPALRSSVTTSNFEYISWNSGAELSSYNLVVNTTPAGAADLLADSVRGGVNGVLFDVIYKPWPTVLAAAWRDSGGKVIGGLELLLYQGIDQLELVLGESLDREKLATHLRTALRA</sequence>
<dbReference type="AlphaFoldDB" id="A0AAC9YVE7"/>
<dbReference type="SUPFAM" id="SSF51735">
    <property type="entry name" value="NAD(P)-binding Rossmann-fold domains"/>
    <property type="match status" value="1"/>
</dbReference>